<dbReference type="SUPFAM" id="SSF102588">
    <property type="entry name" value="LmbE-like"/>
    <property type="match status" value="1"/>
</dbReference>
<dbReference type="InterPro" id="IPR001173">
    <property type="entry name" value="Glyco_trans_2-like"/>
</dbReference>
<evidence type="ECO:0000259" key="1">
    <source>
        <dbReference type="Pfam" id="PF00535"/>
    </source>
</evidence>
<dbReference type="AlphaFoldDB" id="A0A939H2F4"/>
<dbReference type="PANTHER" id="PTHR43685:SF2">
    <property type="entry name" value="GLYCOSYLTRANSFERASE 2-LIKE DOMAIN-CONTAINING PROTEIN"/>
    <property type="match status" value="1"/>
</dbReference>
<dbReference type="InterPro" id="IPR029044">
    <property type="entry name" value="Nucleotide-diphossugar_trans"/>
</dbReference>
<dbReference type="Gene3D" id="3.40.50.10320">
    <property type="entry name" value="LmbE-like"/>
    <property type="match status" value="1"/>
</dbReference>
<proteinExistence type="predicted"/>
<accession>A0A939H2F4</accession>
<gene>
    <name evidence="2" type="ORF">J1777_11015</name>
</gene>
<dbReference type="PANTHER" id="PTHR43685">
    <property type="entry name" value="GLYCOSYLTRANSFERASE"/>
    <property type="match status" value="1"/>
</dbReference>
<comment type="caution">
    <text evidence="2">The sequence shown here is derived from an EMBL/GenBank/DDBJ whole genome shotgun (WGS) entry which is preliminary data.</text>
</comment>
<dbReference type="Proteomes" id="UP000664731">
    <property type="component" value="Unassembled WGS sequence"/>
</dbReference>
<name>A0A939H2F4_9BURK</name>
<dbReference type="RefSeq" id="WP_207575745.1">
    <property type="nucleotide sequence ID" value="NZ_JAFNME010000025.1"/>
</dbReference>
<dbReference type="SUPFAM" id="SSF53448">
    <property type="entry name" value="Nucleotide-diphospho-sugar transferases"/>
    <property type="match status" value="1"/>
</dbReference>
<dbReference type="Gene3D" id="3.90.550.10">
    <property type="entry name" value="Spore Coat Polysaccharide Biosynthesis Protein SpsA, Chain A"/>
    <property type="match status" value="1"/>
</dbReference>
<evidence type="ECO:0000313" key="3">
    <source>
        <dbReference type="Proteomes" id="UP000664731"/>
    </source>
</evidence>
<reference evidence="2" key="1">
    <citation type="submission" date="2021-03" db="EMBL/GenBank/DDBJ databases">
        <title>Comamonas denitrificans.</title>
        <authorList>
            <person name="Finster K."/>
        </authorList>
    </citation>
    <scope>NUCLEOTIDE SEQUENCE</scope>
    <source>
        <strain evidence="2">MM2021_4</strain>
    </source>
</reference>
<organism evidence="2 3">
    <name type="scientific">Comamonas denitrificans</name>
    <dbReference type="NCBI Taxonomy" id="117506"/>
    <lineage>
        <taxon>Bacteria</taxon>
        <taxon>Pseudomonadati</taxon>
        <taxon>Pseudomonadota</taxon>
        <taxon>Betaproteobacteria</taxon>
        <taxon>Burkholderiales</taxon>
        <taxon>Comamonadaceae</taxon>
        <taxon>Comamonas</taxon>
    </lineage>
</organism>
<sequence length="576" mass="64761">MPIQDRVFEAQTFPQAFPLEQFHRPVLLAPHPDDEVFGCAGLLALWAQRGVQARVVVLTEGQAQGEGAQRQAESQAAAAVLGGYALDFWQLPDRDVRCTPELQQRIAAYVQAHQADVLLVPALHEPHPDHQACALAALWSLVQLPQAVDLCFYESGTALVHCSHLVDITSVQAQKIQAMQAFGSQEEVQPYSSRIAALNHFRAITLGPQVQAAEGLQWLPLAQQGWSALLPALDPLFLHQRGQAIVPQDLPLVSVLIRTMGDPRLEQAIASVCAQNYPQLEIIVVAAHGQSQPPAWVDALPHRVRWVSLQRPLIRPQAANAALEHAQGQYCIFLDDDDIFAPGHIDKLVHALQSQAGVHAAHTDTQVVNPQGQEVLRYDRPYQSQRLIFTNIFPIHSVLFARSLVALQGCRFDEALPVLEDWDFWLQVSTHTSFVHVPGCSAIYRYNDRSQLQSDAQHAHHHLQWREQVMQKWLSQLPPQRIAAAGAWFAQQLDHQEQHRAYAENQLLQREHTLQQTQQALGQSQQDLACNQHQLQHTQQALQQSQTTLQAIYASRGWRWLSWLRRMKKRLSRGGN</sequence>
<dbReference type="EMBL" id="JAFNME010000025">
    <property type="protein sequence ID" value="MBO1250346.1"/>
    <property type="molecule type" value="Genomic_DNA"/>
</dbReference>
<dbReference type="InterPro" id="IPR024078">
    <property type="entry name" value="LmbE-like_dom_sf"/>
</dbReference>
<dbReference type="Pfam" id="PF02585">
    <property type="entry name" value="PIG-L"/>
    <property type="match status" value="1"/>
</dbReference>
<protein>
    <submittedName>
        <fullName evidence="2">PIG-L family deacetylase</fullName>
    </submittedName>
</protein>
<dbReference type="InterPro" id="IPR050834">
    <property type="entry name" value="Glycosyltransf_2"/>
</dbReference>
<evidence type="ECO:0000313" key="2">
    <source>
        <dbReference type="EMBL" id="MBO1250346.1"/>
    </source>
</evidence>
<feature type="domain" description="Glycosyltransferase 2-like" evidence="1">
    <location>
        <begin position="263"/>
        <end position="367"/>
    </location>
</feature>
<dbReference type="InterPro" id="IPR003737">
    <property type="entry name" value="GlcNAc_PI_deacetylase-related"/>
</dbReference>
<keyword evidence="3" id="KW-1185">Reference proteome</keyword>
<dbReference type="Pfam" id="PF00535">
    <property type="entry name" value="Glycos_transf_2"/>
    <property type="match status" value="1"/>
</dbReference>